<gene>
    <name evidence="2" type="ORF">OHM77_03650</name>
</gene>
<dbReference type="InterPro" id="IPR015985">
    <property type="entry name" value="TehB-like_dom"/>
</dbReference>
<sequence>MTPLSFGFIMDSHAPFDPSLWVRRFAPLIPAGGDVLDLACGSGRHARLLAALGHRVEAVDRDAGALAPLSGVEGIATRQADLEGGPWPYFGCAFAGIVVTNFLHRPLLPQLLATLSEGGVLIYETFMAGNERFGKPENPAHLLRAGELLELVRKRLTVVAFEQGEVALPRPAVVQRLCAIRRRHFRLPESPGPAA</sequence>
<proteinExistence type="predicted"/>
<keyword evidence="2" id="KW-0489">Methyltransferase</keyword>
<accession>A0AA49FM86</accession>
<dbReference type="GO" id="GO:0032259">
    <property type="term" value="P:methylation"/>
    <property type="evidence" value="ECO:0007669"/>
    <property type="project" value="UniProtKB-KW"/>
</dbReference>
<dbReference type="CDD" id="cd02440">
    <property type="entry name" value="AdoMet_MTases"/>
    <property type="match status" value="1"/>
</dbReference>
<protein>
    <submittedName>
        <fullName evidence="2">SAM-dependent methyltransferase</fullName>
    </submittedName>
</protein>
<name>A0AA49FM86_9PROT</name>
<dbReference type="AlphaFoldDB" id="A0AA49FM86"/>
<dbReference type="EMBL" id="CP107246">
    <property type="protein sequence ID" value="WIM06393.1"/>
    <property type="molecule type" value="Genomic_DNA"/>
</dbReference>
<dbReference type="Gene3D" id="3.40.50.150">
    <property type="entry name" value="Vaccinia Virus protein VP39"/>
    <property type="match status" value="1"/>
</dbReference>
<dbReference type="Pfam" id="PF03848">
    <property type="entry name" value="TehB"/>
    <property type="match status" value="1"/>
</dbReference>
<evidence type="ECO:0000259" key="1">
    <source>
        <dbReference type="Pfam" id="PF03848"/>
    </source>
</evidence>
<dbReference type="KEGG" id="npv:OHM77_03650"/>
<feature type="domain" description="Tellurite resistance methyltransferase TehB-like" evidence="1">
    <location>
        <begin position="33"/>
        <end position="72"/>
    </location>
</feature>
<dbReference type="Proteomes" id="UP001234916">
    <property type="component" value="Chromosome"/>
</dbReference>
<organism evidence="2">
    <name type="scientific">Candidatus Nitricoxidivorans perseverans</name>
    <dbReference type="NCBI Taxonomy" id="2975601"/>
    <lineage>
        <taxon>Bacteria</taxon>
        <taxon>Pseudomonadati</taxon>
        <taxon>Pseudomonadota</taxon>
        <taxon>Betaproteobacteria</taxon>
        <taxon>Nitrosomonadales</taxon>
        <taxon>Sterolibacteriaceae</taxon>
        <taxon>Candidatus Nitricoxidivorans</taxon>
    </lineage>
</organism>
<evidence type="ECO:0000313" key="2">
    <source>
        <dbReference type="EMBL" id="WIM06393.1"/>
    </source>
</evidence>
<dbReference type="GO" id="GO:0008168">
    <property type="term" value="F:methyltransferase activity"/>
    <property type="evidence" value="ECO:0007669"/>
    <property type="project" value="UniProtKB-KW"/>
</dbReference>
<dbReference type="SUPFAM" id="SSF53335">
    <property type="entry name" value="S-adenosyl-L-methionine-dependent methyltransferases"/>
    <property type="match status" value="1"/>
</dbReference>
<reference evidence="2" key="1">
    <citation type="journal article" date="2023" name="Nat. Microbiol.">
        <title>Enrichment and characterization of a nitric oxide-reducing microbial community in a continuous bioreactor.</title>
        <authorList>
            <person name="Garrido-Amador P."/>
            <person name="Stortenbeker N."/>
            <person name="Wessels H.J.C.T."/>
            <person name="Speth D.R."/>
            <person name="Garcia-Heredia I."/>
            <person name="Kartal B."/>
        </authorList>
    </citation>
    <scope>NUCLEOTIDE SEQUENCE</scope>
    <source>
        <strain evidence="2">MAG1</strain>
    </source>
</reference>
<keyword evidence="2" id="KW-0808">Transferase</keyword>
<dbReference type="InterPro" id="IPR029063">
    <property type="entry name" value="SAM-dependent_MTases_sf"/>
</dbReference>